<comment type="similarity">
    <text evidence="3">Belongs to the FAM76 family.</text>
</comment>
<sequence>MPAGSTCRNCGLHPVSREFGRSDQLCVECVRVLPRLECTACRQGFRQVKSTPTPPPGTPTLCRECTYLAGLHGPPHPCVTCTCVAAFGVNSECARCIAAREKYGLPRQCERCGNGAAFDRGDEARAKLGGSFMCFLCIQHVKRETRRQGGDENGGSRASRGRDRDADKRRRSSSQSSSKGNSSSSSSAQPAAKKSRSGHDDASEVRALVLKVKKREAELARQTEEMDSEIAEMVKRKDDLVASMTAEIGALDLDRSRFLEQIQKRTVELDGLRAQVEALEAQIPERERERDEAREEAHEVELRVSAHAKTTPKGAVARSAYDESLLPPDFDLEAAVAAMGKARAGGRLPNAAGSRMSRKALRANRIVPYLVSTPTKGGAHGRRVRSGGFGTGSAGPMDPLLQAQVEEDEERERVEERDAAIAANLLPYALSKREKELFASYGRMEDKWVAAGGESSEYPEELRVFFSVRNHILRLWHTNMKRRLTLAEAERDIADEFLGVLRHVFAYLRRDSLINFGLFDGGYIAGVHKRGGVDPSQEALQGLVAEQQVEEEDEWRVANRERRKADSSFDADVVVVGGGFAGLTAARQLYGSMGHSVIVLEARDRTGGRTLTDRSIVSEFDPDNDLDDNFGVDLGASIITGTRGNPVSLLVKQLGLKMHILERTQDVPLLDDADASFVDKATDEETHMLFNSALEATAKLKENPSSEGMGLGPAMTSLVLQDDKWKALTDGSTSLRGETVGARSLLWHWANLEYAAATDLERISLRHWDQDDEWDLGSEHALIPKGYNAITDAMAVGLDVRLGHEVVRVDTTTPDEGVVVVAKTADGEERRLKARCCIVTLPLGVLKESPPDFVPSLPTAKTRAIERMGFGLINKVVVLFPTQFWPADDDCFGRIVDTSESPTRRGTMYIHWNLARCANAPILVSISSGVSAEVQETRTDEDLVEELLDHLRLHFGMDAVPDPLATRVTRWKSERYSRGTYSYLGKDATPADIEALREPCSEDRLHFAGEATSREYPATTTGAVFSGMRAAASVDALLKRIP</sequence>
<dbReference type="InterPro" id="IPR050281">
    <property type="entry name" value="Flavin_monoamine_oxidase"/>
</dbReference>
<dbReference type="Pfam" id="PF04433">
    <property type="entry name" value="SWIRM"/>
    <property type="match status" value="1"/>
</dbReference>
<dbReference type="InterPro" id="IPR009057">
    <property type="entry name" value="Homeodomain-like_sf"/>
</dbReference>
<feature type="binding site" evidence="8">
    <location>
        <position position="806"/>
    </location>
    <ligand>
        <name>FAD</name>
        <dbReference type="ChEBI" id="CHEBI:57692"/>
    </ligand>
</feature>
<dbReference type="InterPro" id="IPR001613">
    <property type="entry name" value="Flavin_amine_oxidase"/>
</dbReference>
<dbReference type="PROSITE" id="PS50934">
    <property type="entry name" value="SWIRM"/>
    <property type="match status" value="1"/>
</dbReference>
<feature type="domain" description="SWIRM" evidence="12">
    <location>
        <begin position="463"/>
        <end position="525"/>
    </location>
</feature>
<dbReference type="InterPro" id="IPR032017">
    <property type="entry name" value="FAM76"/>
</dbReference>
<proteinExistence type="inferred from homology"/>
<dbReference type="EC" id="1.4.3.-" evidence="9"/>
<dbReference type="InterPro" id="IPR036388">
    <property type="entry name" value="WH-like_DNA-bd_sf"/>
</dbReference>
<evidence type="ECO:0000259" key="12">
    <source>
        <dbReference type="PROSITE" id="PS50934"/>
    </source>
</evidence>
<keyword evidence="4 9" id="KW-0285">Flavoprotein</keyword>
<dbReference type="SUPFAM" id="SSF46689">
    <property type="entry name" value="Homeodomain-like"/>
    <property type="match status" value="1"/>
</dbReference>
<comment type="similarity">
    <text evidence="2 9">Belongs to the flavin monoamine oxidase family.</text>
</comment>
<gene>
    <name evidence="13" type="ORF">SSP0437_LOCUS2540</name>
</gene>
<feature type="coiled-coil region" evidence="10">
    <location>
        <begin position="262"/>
        <end position="303"/>
    </location>
</feature>
<evidence type="ECO:0000256" key="11">
    <source>
        <dbReference type="SAM" id="MobiDB-lite"/>
    </source>
</evidence>
<dbReference type="Pfam" id="PF16046">
    <property type="entry name" value="FAM76"/>
    <property type="match status" value="1"/>
</dbReference>
<dbReference type="Gene3D" id="3.90.660.10">
    <property type="match status" value="1"/>
</dbReference>
<name>A0A7S1YBV5_9EUKA</name>
<dbReference type="InterPro" id="IPR002937">
    <property type="entry name" value="Amino_oxidase"/>
</dbReference>
<dbReference type="Pfam" id="PF01593">
    <property type="entry name" value="Amino_oxidase"/>
    <property type="match status" value="1"/>
</dbReference>
<evidence type="ECO:0000313" key="13">
    <source>
        <dbReference type="EMBL" id="CAD9290064.1"/>
    </source>
</evidence>
<evidence type="ECO:0000256" key="1">
    <source>
        <dbReference type="ARBA" id="ARBA00001974"/>
    </source>
</evidence>
<dbReference type="GO" id="GO:0016705">
    <property type="term" value="F:oxidoreductase activity, acting on paired donors, with incorporation or reduction of molecular oxygen"/>
    <property type="evidence" value="ECO:0007669"/>
    <property type="project" value="UniProtKB-ARBA"/>
</dbReference>
<evidence type="ECO:0000256" key="5">
    <source>
        <dbReference type="ARBA" id="ARBA00022827"/>
    </source>
</evidence>
<dbReference type="PRINTS" id="PR00757">
    <property type="entry name" value="AMINEOXDASEF"/>
</dbReference>
<dbReference type="Gene3D" id="3.50.50.60">
    <property type="entry name" value="FAD/NAD(P)-binding domain"/>
    <property type="match status" value="1"/>
</dbReference>
<keyword evidence="5 9" id="KW-0274">FAD</keyword>
<reference evidence="13" key="1">
    <citation type="submission" date="2021-01" db="EMBL/GenBank/DDBJ databases">
        <authorList>
            <person name="Corre E."/>
            <person name="Pelletier E."/>
            <person name="Niang G."/>
            <person name="Scheremetjew M."/>
            <person name="Finn R."/>
            <person name="Kale V."/>
            <person name="Holt S."/>
            <person name="Cochrane G."/>
            <person name="Meng A."/>
            <person name="Brown T."/>
            <person name="Cohen L."/>
        </authorList>
    </citation>
    <scope>NUCLEOTIDE SEQUENCE</scope>
    <source>
        <strain evidence="13">ATCC 50979</strain>
    </source>
</reference>
<dbReference type="PANTHER" id="PTHR10742:SF410">
    <property type="entry name" value="LYSINE-SPECIFIC HISTONE DEMETHYLASE 2"/>
    <property type="match status" value="1"/>
</dbReference>
<organism evidence="13">
    <name type="scientific">Sexangularia sp. CB-2014</name>
    <dbReference type="NCBI Taxonomy" id="1486929"/>
    <lineage>
        <taxon>Eukaryota</taxon>
        <taxon>Amoebozoa</taxon>
        <taxon>Tubulinea</taxon>
        <taxon>Elardia</taxon>
        <taxon>Arcellinida</taxon>
        <taxon>Arcellinida incertae sedis</taxon>
        <taxon>Sexangularia</taxon>
    </lineage>
</organism>
<dbReference type="InterPro" id="IPR007526">
    <property type="entry name" value="SWIRM"/>
</dbReference>
<dbReference type="Gene3D" id="1.10.10.10">
    <property type="entry name" value="Winged helix-like DNA-binding domain superfamily/Winged helix DNA-binding domain"/>
    <property type="match status" value="1"/>
</dbReference>
<dbReference type="EMBL" id="HBGL01003318">
    <property type="protein sequence ID" value="CAD9290064.1"/>
    <property type="molecule type" value="Transcribed_RNA"/>
</dbReference>
<evidence type="ECO:0000256" key="10">
    <source>
        <dbReference type="SAM" id="Coils"/>
    </source>
</evidence>
<evidence type="ECO:0000256" key="8">
    <source>
        <dbReference type="PIRSR" id="PIRSR601613-1"/>
    </source>
</evidence>
<dbReference type="PANTHER" id="PTHR10742">
    <property type="entry name" value="FLAVIN MONOAMINE OXIDASE"/>
    <property type="match status" value="1"/>
</dbReference>
<evidence type="ECO:0000256" key="6">
    <source>
        <dbReference type="ARBA" id="ARBA00023002"/>
    </source>
</evidence>
<protein>
    <recommendedName>
        <fullName evidence="9">Amine oxidase</fullName>
        <ecNumber evidence="9">1.4.3.-</ecNumber>
    </recommendedName>
</protein>
<feature type="binding site" evidence="8">
    <location>
        <begin position="601"/>
        <end position="602"/>
    </location>
    <ligand>
        <name>FAD</name>
        <dbReference type="ChEBI" id="CHEBI:57692"/>
    </ligand>
</feature>
<dbReference type="SUPFAM" id="SSF54373">
    <property type="entry name" value="FAD-linked reductases, C-terminal domain"/>
    <property type="match status" value="1"/>
</dbReference>
<keyword evidence="7 10" id="KW-0175">Coiled coil</keyword>
<evidence type="ECO:0000256" key="2">
    <source>
        <dbReference type="ARBA" id="ARBA00005995"/>
    </source>
</evidence>
<evidence type="ECO:0000256" key="3">
    <source>
        <dbReference type="ARBA" id="ARBA00009097"/>
    </source>
</evidence>
<keyword evidence="6 9" id="KW-0560">Oxidoreductase</keyword>
<evidence type="ECO:0000256" key="9">
    <source>
        <dbReference type="RuleBase" id="RU362067"/>
    </source>
</evidence>
<dbReference type="AlphaFoldDB" id="A0A7S1YBV5"/>
<evidence type="ECO:0000256" key="4">
    <source>
        <dbReference type="ARBA" id="ARBA00022630"/>
    </source>
</evidence>
<dbReference type="GO" id="GO:0141052">
    <property type="term" value="F:histone H3 demethylase activity"/>
    <property type="evidence" value="ECO:0007669"/>
    <property type="project" value="UniProtKB-ARBA"/>
</dbReference>
<dbReference type="InterPro" id="IPR036188">
    <property type="entry name" value="FAD/NAD-bd_sf"/>
</dbReference>
<feature type="region of interest" description="Disordered" evidence="11">
    <location>
        <begin position="146"/>
        <end position="204"/>
    </location>
</feature>
<accession>A0A7S1YBV5</accession>
<dbReference type="SUPFAM" id="SSF51905">
    <property type="entry name" value="FAD/NAD(P)-binding domain"/>
    <property type="match status" value="1"/>
</dbReference>
<evidence type="ECO:0000256" key="7">
    <source>
        <dbReference type="ARBA" id="ARBA00023054"/>
    </source>
</evidence>
<feature type="compositionally biased region" description="Low complexity" evidence="11">
    <location>
        <begin position="173"/>
        <end position="192"/>
    </location>
</feature>
<comment type="cofactor">
    <cofactor evidence="1 9">
        <name>FAD</name>
        <dbReference type="ChEBI" id="CHEBI:57692"/>
    </cofactor>
</comment>